<organism evidence="4 5">
    <name type="scientific">Levilactobacillus hammesii</name>
    <dbReference type="NCBI Taxonomy" id="267633"/>
    <lineage>
        <taxon>Bacteria</taxon>
        <taxon>Bacillati</taxon>
        <taxon>Bacillota</taxon>
        <taxon>Bacilli</taxon>
        <taxon>Lactobacillales</taxon>
        <taxon>Lactobacillaceae</taxon>
        <taxon>Levilactobacillus</taxon>
    </lineage>
</organism>
<dbReference type="PROSITE" id="PS50977">
    <property type="entry name" value="HTH_TETR_2"/>
    <property type="match status" value="1"/>
</dbReference>
<gene>
    <name evidence="4" type="ORF">K8U88_02090</name>
</gene>
<dbReference type="InterPro" id="IPR001647">
    <property type="entry name" value="HTH_TetR"/>
</dbReference>
<name>A0A921F0E5_9LACO</name>
<protein>
    <submittedName>
        <fullName evidence="4">TetR/AcrR family transcriptional regulator</fullName>
    </submittedName>
</protein>
<dbReference type="InterPro" id="IPR009057">
    <property type="entry name" value="Homeodomain-like_sf"/>
</dbReference>
<dbReference type="InterPro" id="IPR050624">
    <property type="entry name" value="HTH-type_Tx_Regulator"/>
</dbReference>
<feature type="domain" description="HTH tetR-type" evidence="3">
    <location>
        <begin position="26"/>
        <end position="86"/>
    </location>
</feature>
<evidence type="ECO:0000256" key="2">
    <source>
        <dbReference type="PROSITE-ProRule" id="PRU00335"/>
    </source>
</evidence>
<feature type="DNA-binding region" description="H-T-H motif" evidence="2">
    <location>
        <begin position="49"/>
        <end position="68"/>
    </location>
</feature>
<evidence type="ECO:0000259" key="3">
    <source>
        <dbReference type="PROSITE" id="PS50977"/>
    </source>
</evidence>
<dbReference type="Pfam" id="PF00440">
    <property type="entry name" value="TetR_N"/>
    <property type="match status" value="1"/>
</dbReference>
<dbReference type="PANTHER" id="PTHR43479:SF7">
    <property type="entry name" value="TETR-FAMILY TRANSCRIPTIONAL REGULATOR"/>
    <property type="match status" value="1"/>
</dbReference>
<dbReference type="SUPFAM" id="SSF46689">
    <property type="entry name" value="Homeodomain-like"/>
    <property type="match status" value="1"/>
</dbReference>
<dbReference type="Gene3D" id="1.10.357.10">
    <property type="entry name" value="Tetracycline Repressor, domain 2"/>
    <property type="match status" value="1"/>
</dbReference>
<keyword evidence="1 2" id="KW-0238">DNA-binding</keyword>
<evidence type="ECO:0000313" key="4">
    <source>
        <dbReference type="EMBL" id="HJE86354.1"/>
    </source>
</evidence>
<dbReference type="Proteomes" id="UP000721920">
    <property type="component" value="Unassembled WGS sequence"/>
</dbReference>
<comment type="caution">
    <text evidence="4">The sequence shown here is derived from an EMBL/GenBank/DDBJ whole genome shotgun (WGS) entry which is preliminary data.</text>
</comment>
<dbReference type="PANTHER" id="PTHR43479">
    <property type="entry name" value="ACREF/ENVCD OPERON REPRESSOR-RELATED"/>
    <property type="match status" value="1"/>
</dbReference>
<proteinExistence type="predicted"/>
<reference evidence="4" key="2">
    <citation type="submission" date="2021-09" db="EMBL/GenBank/DDBJ databases">
        <authorList>
            <person name="Gilroy R."/>
        </authorList>
    </citation>
    <scope>NUCLEOTIDE SEQUENCE</scope>
    <source>
        <strain evidence="4">CHK173-2145</strain>
    </source>
</reference>
<reference evidence="4" key="1">
    <citation type="journal article" date="2021" name="PeerJ">
        <title>Extensive microbial diversity within the chicken gut microbiome revealed by metagenomics and culture.</title>
        <authorList>
            <person name="Gilroy R."/>
            <person name="Ravi A."/>
            <person name="Getino M."/>
            <person name="Pursley I."/>
            <person name="Horton D.L."/>
            <person name="Alikhan N.F."/>
            <person name="Baker D."/>
            <person name="Gharbi K."/>
            <person name="Hall N."/>
            <person name="Watson M."/>
            <person name="Adriaenssens E.M."/>
            <person name="Foster-Nyarko E."/>
            <person name="Jarju S."/>
            <person name="Secka A."/>
            <person name="Antonio M."/>
            <person name="Oren A."/>
            <person name="Chaudhuri R.R."/>
            <person name="La Ragione R."/>
            <person name="Hildebrand F."/>
            <person name="Pallen M.J."/>
        </authorList>
    </citation>
    <scope>NUCLEOTIDE SEQUENCE</scope>
    <source>
        <strain evidence="4">CHK173-2145</strain>
    </source>
</reference>
<evidence type="ECO:0000313" key="5">
    <source>
        <dbReference type="Proteomes" id="UP000721920"/>
    </source>
</evidence>
<accession>A0A921F0E5</accession>
<dbReference type="EMBL" id="DYXN01000029">
    <property type="protein sequence ID" value="HJE86354.1"/>
    <property type="molecule type" value="Genomic_DNA"/>
</dbReference>
<evidence type="ECO:0000256" key="1">
    <source>
        <dbReference type="ARBA" id="ARBA00023125"/>
    </source>
</evidence>
<dbReference type="GO" id="GO:0003677">
    <property type="term" value="F:DNA binding"/>
    <property type="evidence" value="ECO:0007669"/>
    <property type="project" value="UniProtKB-UniRule"/>
</dbReference>
<dbReference type="AlphaFoldDB" id="A0A921F0E5"/>
<sequence length="226" mass="26142">MIKIIILKLCLKREETTISHIDPRVIRTNERLRQALSTLLEDHPLKEVSVQSLTKTAQITRGTFYLHYKDKADFLLQTEKQLITEWFEYAEMVTTITDPASAGDVIRVVGFDVNAGLQFADRHHQILTTLFDPQFPQFRRLFLDTLMGKLFQFGLRFEGDQQNFHLTENEIPASYLASAFMGMVMQWLADDRRFGYEHLGRTFAKLLPSPQASRLSQWFLTASPKG</sequence>